<dbReference type="GO" id="GO:0003677">
    <property type="term" value="F:DNA binding"/>
    <property type="evidence" value="ECO:0007669"/>
    <property type="project" value="UniProtKB-KW"/>
</dbReference>
<dbReference type="Pfam" id="PF00772">
    <property type="entry name" value="DnaB"/>
    <property type="match status" value="1"/>
</dbReference>
<sequence>MTPQELEACVLAGLLNGGASPDAFDVITSTPEESFSIGFHRRAFSEIKKQALANGLIDMLFVSEALGGSSLADLSEITRMPATVRT</sequence>
<name>A0A2X3CFN9_KLEPN</name>
<dbReference type="GO" id="GO:0003678">
    <property type="term" value="F:DNA helicase activity"/>
    <property type="evidence" value="ECO:0007669"/>
    <property type="project" value="InterPro"/>
</dbReference>
<evidence type="ECO:0000256" key="3">
    <source>
        <dbReference type="ARBA" id="ARBA00023125"/>
    </source>
</evidence>
<evidence type="ECO:0000313" key="6">
    <source>
        <dbReference type="Proteomes" id="UP000250675"/>
    </source>
</evidence>
<reference evidence="5 6" key="1">
    <citation type="submission" date="2018-06" db="EMBL/GenBank/DDBJ databases">
        <authorList>
            <consortium name="Pathogen Informatics"/>
            <person name="Doyle S."/>
        </authorList>
    </citation>
    <scope>NUCLEOTIDE SEQUENCE [LARGE SCALE GENOMIC DNA]</scope>
    <source>
        <strain evidence="5 6">NCTC9645</strain>
    </source>
</reference>
<evidence type="ECO:0000259" key="4">
    <source>
        <dbReference type="Pfam" id="PF00772"/>
    </source>
</evidence>
<keyword evidence="2" id="KW-0235">DNA replication</keyword>
<organism evidence="5 6">
    <name type="scientific">Klebsiella pneumoniae</name>
    <dbReference type="NCBI Taxonomy" id="573"/>
    <lineage>
        <taxon>Bacteria</taxon>
        <taxon>Pseudomonadati</taxon>
        <taxon>Pseudomonadota</taxon>
        <taxon>Gammaproteobacteria</taxon>
        <taxon>Enterobacterales</taxon>
        <taxon>Enterobacteriaceae</taxon>
        <taxon>Klebsiella/Raoultella group</taxon>
        <taxon>Klebsiella</taxon>
        <taxon>Klebsiella pneumoniae complex</taxon>
    </lineage>
</organism>
<evidence type="ECO:0000256" key="2">
    <source>
        <dbReference type="ARBA" id="ARBA00022705"/>
    </source>
</evidence>
<keyword evidence="1" id="KW-0639">Primosome</keyword>
<keyword evidence="5" id="KW-0547">Nucleotide-binding</keyword>
<keyword evidence="3" id="KW-0238">DNA-binding</keyword>
<keyword evidence="5" id="KW-0347">Helicase</keyword>
<dbReference type="Proteomes" id="UP000250675">
    <property type="component" value="Unassembled WGS sequence"/>
</dbReference>
<dbReference type="SUPFAM" id="SSF48024">
    <property type="entry name" value="N-terminal domain of DnaB helicase"/>
    <property type="match status" value="1"/>
</dbReference>
<evidence type="ECO:0000256" key="1">
    <source>
        <dbReference type="ARBA" id="ARBA00022515"/>
    </source>
</evidence>
<dbReference type="GO" id="GO:0006269">
    <property type="term" value="P:DNA replication, synthesis of primer"/>
    <property type="evidence" value="ECO:0007669"/>
    <property type="project" value="UniProtKB-KW"/>
</dbReference>
<gene>
    <name evidence="5" type="ORF">NCTC9645_00659</name>
</gene>
<evidence type="ECO:0000313" key="5">
    <source>
        <dbReference type="EMBL" id="SQC11591.1"/>
    </source>
</evidence>
<proteinExistence type="predicted"/>
<dbReference type="GO" id="GO:1990077">
    <property type="term" value="C:primosome complex"/>
    <property type="evidence" value="ECO:0007669"/>
    <property type="project" value="UniProtKB-KW"/>
</dbReference>
<dbReference type="InterPro" id="IPR007693">
    <property type="entry name" value="DNA_helicase_DnaB-like_N"/>
</dbReference>
<feature type="domain" description="DNA helicase DnaB-like N-terminal" evidence="4">
    <location>
        <begin position="4"/>
        <end position="72"/>
    </location>
</feature>
<protein>
    <submittedName>
        <fullName evidence="5">DnaB-like helicase N terminal domain</fullName>
    </submittedName>
</protein>
<dbReference type="EMBL" id="UASO01000003">
    <property type="protein sequence ID" value="SQC11591.1"/>
    <property type="molecule type" value="Genomic_DNA"/>
</dbReference>
<dbReference type="GO" id="GO:0005524">
    <property type="term" value="F:ATP binding"/>
    <property type="evidence" value="ECO:0007669"/>
    <property type="project" value="InterPro"/>
</dbReference>
<dbReference type="Gene3D" id="1.10.860.10">
    <property type="entry name" value="DNAb Helicase, Chain A"/>
    <property type="match status" value="1"/>
</dbReference>
<dbReference type="InterPro" id="IPR036185">
    <property type="entry name" value="DNA_heli_DnaB-like_N_sf"/>
</dbReference>
<keyword evidence="5" id="KW-0067">ATP-binding</keyword>
<accession>A0A2X3CFN9</accession>
<dbReference type="AlphaFoldDB" id="A0A2X3CFN9"/>
<keyword evidence="5" id="KW-0378">Hydrolase</keyword>
<dbReference type="InterPro" id="IPR016136">
    <property type="entry name" value="DNA_helicase_N/primase_C"/>
</dbReference>